<reference evidence="1 2" key="1">
    <citation type="journal article" date="2019" name="Sci. Rep.">
        <title>Orb-weaving spider Araneus ventricosus genome elucidates the spidroin gene catalogue.</title>
        <authorList>
            <person name="Kono N."/>
            <person name="Nakamura H."/>
            <person name="Ohtoshi R."/>
            <person name="Moran D.A.P."/>
            <person name="Shinohara A."/>
            <person name="Yoshida Y."/>
            <person name="Fujiwara M."/>
            <person name="Mori M."/>
            <person name="Tomita M."/>
            <person name="Arakawa K."/>
        </authorList>
    </citation>
    <scope>NUCLEOTIDE SEQUENCE [LARGE SCALE GENOMIC DNA]</scope>
</reference>
<dbReference type="EMBL" id="BGPR01001514">
    <property type="protein sequence ID" value="GBM55718.1"/>
    <property type="molecule type" value="Genomic_DNA"/>
</dbReference>
<sequence>MRQKTINKLMSSGIKANCLREMLNLKVKGRKVKKTLPLPSSETKNRFRRFLAMREYRRMEKPLISKLQLRIMREKINRKLGEREWKKLEKELEQEYGPKHVILPSEGGFSKPH</sequence>
<accession>A0A4Y2GT95</accession>
<proteinExistence type="predicted"/>
<comment type="caution">
    <text evidence="1">The sequence shown here is derived from an EMBL/GenBank/DDBJ whole genome shotgun (WGS) entry which is preliminary data.</text>
</comment>
<organism evidence="1 2">
    <name type="scientific">Araneus ventricosus</name>
    <name type="common">Orbweaver spider</name>
    <name type="synonym">Epeira ventricosa</name>
    <dbReference type="NCBI Taxonomy" id="182803"/>
    <lineage>
        <taxon>Eukaryota</taxon>
        <taxon>Metazoa</taxon>
        <taxon>Ecdysozoa</taxon>
        <taxon>Arthropoda</taxon>
        <taxon>Chelicerata</taxon>
        <taxon>Arachnida</taxon>
        <taxon>Araneae</taxon>
        <taxon>Araneomorphae</taxon>
        <taxon>Entelegynae</taxon>
        <taxon>Araneoidea</taxon>
        <taxon>Araneidae</taxon>
        <taxon>Araneus</taxon>
    </lineage>
</organism>
<name>A0A4Y2GT95_ARAVE</name>
<dbReference type="AlphaFoldDB" id="A0A4Y2GT95"/>
<dbReference type="Proteomes" id="UP000499080">
    <property type="component" value="Unassembled WGS sequence"/>
</dbReference>
<gene>
    <name evidence="1" type="ORF">AVEN_196613_1</name>
</gene>
<evidence type="ECO:0000313" key="2">
    <source>
        <dbReference type="Proteomes" id="UP000499080"/>
    </source>
</evidence>
<protein>
    <submittedName>
        <fullName evidence="1">Uncharacterized protein</fullName>
    </submittedName>
</protein>
<evidence type="ECO:0000313" key="1">
    <source>
        <dbReference type="EMBL" id="GBM55718.1"/>
    </source>
</evidence>
<keyword evidence="2" id="KW-1185">Reference proteome</keyword>